<gene>
    <name evidence="1" type="ORF">PsorP6_004975</name>
</gene>
<name>A0ACC0W4R4_9STRA</name>
<keyword evidence="2" id="KW-1185">Reference proteome</keyword>
<evidence type="ECO:0000313" key="1">
    <source>
        <dbReference type="EMBL" id="KAI9913316.1"/>
    </source>
</evidence>
<reference evidence="1 2" key="1">
    <citation type="journal article" date="2022" name="bioRxiv">
        <title>The genome of the oomycete Peronosclerospora sorghi, a cosmopolitan pathogen of maize and sorghum, is inflated with dispersed pseudogenes.</title>
        <authorList>
            <person name="Fletcher K."/>
            <person name="Martin F."/>
            <person name="Isakeit T."/>
            <person name="Cavanaugh K."/>
            <person name="Magill C."/>
            <person name="Michelmore R."/>
        </authorList>
    </citation>
    <scope>NUCLEOTIDE SEQUENCE [LARGE SCALE GENOMIC DNA]</scope>
    <source>
        <strain evidence="1">P6</strain>
    </source>
</reference>
<dbReference type="Proteomes" id="UP001163321">
    <property type="component" value="Chromosome 4"/>
</dbReference>
<proteinExistence type="predicted"/>
<evidence type="ECO:0000313" key="2">
    <source>
        <dbReference type="Proteomes" id="UP001163321"/>
    </source>
</evidence>
<accession>A0ACC0W4R4</accession>
<comment type="caution">
    <text evidence="1">The sequence shown here is derived from an EMBL/GenBank/DDBJ whole genome shotgun (WGS) entry which is preliminary data.</text>
</comment>
<dbReference type="EMBL" id="CM047583">
    <property type="protein sequence ID" value="KAI9913316.1"/>
    <property type="molecule type" value="Genomic_DNA"/>
</dbReference>
<protein>
    <submittedName>
        <fullName evidence="1">Uncharacterized protein</fullName>
    </submittedName>
</protein>
<sequence>MKVEHDDLAGTGVPVPPEVNAMTTLARMAEMMATQQHEMVQLLKHQRVVLDKLSTGRSNGEKRVEGISMPTYHGRVGEPLQVYLQQVKWYFSAKNIDVQDITNQGRLIDMVASNLKGQAAAWFTFIQDQFTTLSELADALQAGFIPPDLHPGAPSYGTLSSEARQL</sequence>
<organism evidence="1 2">
    <name type="scientific">Peronosclerospora sorghi</name>
    <dbReference type="NCBI Taxonomy" id="230839"/>
    <lineage>
        <taxon>Eukaryota</taxon>
        <taxon>Sar</taxon>
        <taxon>Stramenopiles</taxon>
        <taxon>Oomycota</taxon>
        <taxon>Peronosporomycetes</taxon>
        <taxon>Peronosporales</taxon>
        <taxon>Peronosporaceae</taxon>
        <taxon>Peronosclerospora</taxon>
    </lineage>
</organism>